<dbReference type="EMBL" id="JBBWWR010000004">
    <property type="protein sequence ID" value="KAK8967809.1"/>
    <property type="molecule type" value="Genomic_DNA"/>
</dbReference>
<protein>
    <submittedName>
        <fullName evidence="2">Uncharacterized protein</fullName>
    </submittedName>
</protein>
<name>A0ABR2MVU7_9ASPA</name>
<comment type="caution">
    <text evidence="2">The sequence shown here is derived from an EMBL/GenBank/DDBJ whole genome shotgun (WGS) entry which is preliminary data.</text>
</comment>
<gene>
    <name evidence="2" type="ORF">KSP40_PGU021114</name>
</gene>
<evidence type="ECO:0000313" key="3">
    <source>
        <dbReference type="Proteomes" id="UP001412067"/>
    </source>
</evidence>
<accession>A0ABR2MVU7</accession>
<proteinExistence type="predicted"/>
<feature type="compositionally biased region" description="Pro residues" evidence="1">
    <location>
        <begin position="21"/>
        <end position="30"/>
    </location>
</feature>
<feature type="region of interest" description="Disordered" evidence="1">
    <location>
        <begin position="19"/>
        <end position="53"/>
    </location>
</feature>
<keyword evidence="3" id="KW-1185">Reference proteome</keyword>
<dbReference type="Proteomes" id="UP001412067">
    <property type="component" value="Unassembled WGS sequence"/>
</dbReference>
<organism evidence="2 3">
    <name type="scientific">Platanthera guangdongensis</name>
    <dbReference type="NCBI Taxonomy" id="2320717"/>
    <lineage>
        <taxon>Eukaryota</taxon>
        <taxon>Viridiplantae</taxon>
        <taxon>Streptophyta</taxon>
        <taxon>Embryophyta</taxon>
        <taxon>Tracheophyta</taxon>
        <taxon>Spermatophyta</taxon>
        <taxon>Magnoliopsida</taxon>
        <taxon>Liliopsida</taxon>
        <taxon>Asparagales</taxon>
        <taxon>Orchidaceae</taxon>
        <taxon>Orchidoideae</taxon>
        <taxon>Orchideae</taxon>
        <taxon>Orchidinae</taxon>
        <taxon>Platanthera</taxon>
    </lineage>
</organism>
<evidence type="ECO:0000256" key="1">
    <source>
        <dbReference type="SAM" id="MobiDB-lite"/>
    </source>
</evidence>
<sequence>MWDVIGSMKSDCFISLATLPPSSPLSPPQDAPLMLSPPSVPSHPIEFPRTPPP</sequence>
<evidence type="ECO:0000313" key="2">
    <source>
        <dbReference type="EMBL" id="KAK8967809.1"/>
    </source>
</evidence>
<reference evidence="2 3" key="1">
    <citation type="journal article" date="2022" name="Nat. Plants">
        <title>Genomes of leafy and leafless Platanthera orchids illuminate the evolution of mycoheterotrophy.</title>
        <authorList>
            <person name="Li M.H."/>
            <person name="Liu K.W."/>
            <person name="Li Z."/>
            <person name="Lu H.C."/>
            <person name="Ye Q.L."/>
            <person name="Zhang D."/>
            <person name="Wang J.Y."/>
            <person name="Li Y.F."/>
            <person name="Zhong Z.M."/>
            <person name="Liu X."/>
            <person name="Yu X."/>
            <person name="Liu D.K."/>
            <person name="Tu X.D."/>
            <person name="Liu B."/>
            <person name="Hao Y."/>
            <person name="Liao X.Y."/>
            <person name="Jiang Y.T."/>
            <person name="Sun W.H."/>
            <person name="Chen J."/>
            <person name="Chen Y.Q."/>
            <person name="Ai Y."/>
            <person name="Zhai J.W."/>
            <person name="Wu S.S."/>
            <person name="Zhou Z."/>
            <person name="Hsiao Y.Y."/>
            <person name="Wu W.L."/>
            <person name="Chen Y.Y."/>
            <person name="Lin Y.F."/>
            <person name="Hsu J.L."/>
            <person name="Li C.Y."/>
            <person name="Wang Z.W."/>
            <person name="Zhao X."/>
            <person name="Zhong W.Y."/>
            <person name="Ma X.K."/>
            <person name="Ma L."/>
            <person name="Huang J."/>
            <person name="Chen G.Z."/>
            <person name="Huang M.Z."/>
            <person name="Huang L."/>
            <person name="Peng D.H."/>
            <person name="Luo Y.B."/>
            <person name="Zou S.Q."/>
            <person name="Chen S.P."/>
            <person name="Lan S."/>
            <person name="Tsai W.C."/>
            <person name="Van de Peer Y."/>
            <person name="Liu Z.J."/>
        </authorList>
    </citation>
    <scope>NUCLEOTIDE SEQUENCE [LARGE SCALE GENOMIC DNA]</scope>
    <source>
        <strain evidence="2">Lor288</strain>
    </source>
</reference>